<keyword evidence="13" id="KW-1185">Reference proteome</keyword>
<feature type="domain" description="OmpR/PhoB-type" evidence="11">
    <location>
        <begin position="124"/>
        <end position="218"/>
    </location>
</feature>
<dbReference type="GO" id="GO:0000156">
    <property type="term" value="F:phosphorelay response regulator activity"/>
    <property type="evidence" value="ECO:0007669"/>
    <property type="project" value="TreeGrafter"/>
</dbReference>
<keyword evidence="2" id="KW-0963">Cytoplasm</keyword>
<dbReference type="CDD" id="cd00383">
    <property type="entry name" value="trans_reg_C"/>
    <property type="match status" value="1"/>
</dbReference>
<feature type="modified residue" description="4-aspartylphosphate" evidence="8">
    <location>
        <position position="51"/>
    </location>
</feature>
<dbReference type="SMART" id="SM00448">
    <property type="entry name" value="REC"/>
    <property type="match status" value="1"/>
</dbReference>
<gene>
    <name evidence="12" type="ordered locus">DSC_06760</name>
</gene>
<evidence type="ECO:0000313" key="13">
    <source>
        <dbReference type="Proteomes" id="UP000005870"/>
    </source>
</evidence>
<dbReference type="PROSITE" id="PS50110">
    <property type="entry name" value="RESPONSE_REGULATORY"/>
    <property type="match status" value="1"/>
</dbReference>
<feature type="domain" description="Response regulatory" evidence="10">
    <location>
        <begin position="2"/>
        <end position="116"/>
    </location>
</feature>
<evidence type="ECO:0000256" key="7">
    <source>
        <dbReference type="ARBA" id="ARBA00023163"/>
    </source>
</evidence>
<feature type="DNA-binding region" description="OmpR/PhoB-type" evidence="9">
    <location>
        <begin position="124"/>
        <end position="218"/>
    </location>
</feature>
<keyword evidence="6 9" id="KW-0238">DNA-binding</keyword>
<dbReference type="Pfam" id="PF00072">
    <property type="entry name" value="Response_reg"/>
    <property type="match status" value="1"/>
</dbReference>
<accession>G7USD1</accession>
<evidence type="ECO:0000256" key="8">
    <source>
        <dbReference type="PROSITE-ProRule" id="PRU00169"/>
    </source>
</evidence>
<dbReference type="SMART" id="SM00862">
    <property type="entry name" value="Trans_reg_C"/>
    <property type="match status" value="1"/>
</dbReference>
<keyword evidence="4" id="KW-0902">Two-component regulatory system</keyword>
<reference evidence="12 13" key="1">
    <citation type="journal article" date="2012" name="J. Bacteriol.">
        <title>Complete Genome Sequence of the BTEX-Degrading Bacterium Pseudoxanthomonas spadix BD-a59.</title>
        <authorList>
            <person name="Lee S.H."/>
            <person name="Jin H.M."/>
            <person name="Lee H.J."/>
            <person name="Kim J.M."/>
            <person name="Jeon C.O."/>
        </authorList>
    </citation>
    <scope>NUCLEOTIDE SEQUENCE [LARGE SCALE GENOMIC DNA]</scope>
    <source>
        <strain evidence="12 13">BD-a59</strain>
    </source>
</reference>
<name>G7USD1_PSEUP</name>
<dbReference type="Gene3D" id="6.10.250.690">
    <property type="match status" value="1"/>
</dbReference>
<dbReference type="GO" id="GO:0000976">
    <property type="term" value="F:transcription cis-regulatory region binding"/>
    <property type="evidence" value="ECO:0007669"/>
    <property type="project" value="TreeGrafter"/>
</dbReference>
<dbReference type="EMBL" id="CP003093">
    <property type="protein sequence ID" value="AER56003.1"/>
    <property type="molecule type" value="Genomic_DNA"/>
</dbReference>
<comment type="subcellular location">
    <subcellularLocation>
        <location evidence="1">Cytoplasm</location>
    </subcellularLocation>
</comment>
<dbReference type="InterPro" id="IPR011006">
    <property type="entry name" value="CheY-like_superfamily"/>
</dbReference>
<evidence type="ECO:0000256" key="3">
    <source>
        <dbReference type="ARBA" id="ARBA00022553"/>
    </source>
</evidence>
<dbReference type="SUPFAM" id="SSF46894">
    <property type="entry name" value="C-terminal effector domain of the bipartite response regulators"/>
    <property type="match status" value="1"/>
</dbReference>
<dbReference type="GO" id="GO:0006355">
    <property type="term" value="P:regulation of DNA-templated transcription"/>
    <property type="evidence" value="ECO:0007669"/>
    <property type="project" value="InterPro"/>
</dbReference>
<proteinExistence type="predicted"/>
<evidence type="ECO:0000259" key="11">
    <source>
        <dbReference type="PROSITE" id="PS51755"/>
    </source>
</evidence>
<dbReference type="PROSITE" id="PS51755">
    <property type="entry name" value="OMPR_PHOB"/>
    <property type="match status" value="1"/>
</dbReference>
<dbReference type="HOGENOM" id="CLU_000445_30_1_6"/>
<dbReference type="eggNOG" id="COG0745">
    <property type="taxonomic scope" value="Bacteria"/>
</dbReference>
<evidence type="ECO:0000256" key="5">
    <source>
        <dbReference type="ARBA" id="ARBA00023015"/>
    </source>
</evidence>
<dbReference type="SUPFAM" id="SSF52172">
    <property type="entry name" value="CheY-like"/>
    <property type="match status" value="1"/>
</dbReference>
<dbReference type="InterPro" id="IPR001867">
    <property type="entry name" value="OmpR/PhoB-type_DNA-bd"/>
</dbReference>
<dbReference type="GO" id="GO:0032993">
    <property type="term" value="C:protein-DNA complex"/>
    <property type="evidence" value="ECO:0007669"/>
    <property type="project" value="TreeGrafter"/>
</dbReference>
<dbReference type="InterPro" id="IPR001789">
    <property type="entry name" value="Sig_transdc_resp-reg_receiver"/>
</dbReference>
<protein>
    <submittedName>
        <fullName evidence="12">Two component transcriptional regulator</fullName>
    </submittedName>
</protein>
<evidence type="ECO:0000256" key="9">
    <source>
        <dbReference type="PROSITE-ProRule" id="PRU01091"/>
    </source>
</evidence>
<keyword evidence="3 8" id="KW-0597">Phosphoprotein</keyword>
<keyword evidence="5" id="KW-0805">Transcription regulation</keyword>
<dbReference type="PANTHER" id="PTHR48111">
    <property type="entry name" value="REGULATOR OF RPOS"/>
    <property type="match status" value="1"/>
</dbReference>
<dbReference type="InterPro" id="IPR039420">
    <property type="entry name" value="WalR-like"/>
</dbReference>
<dbReference type="InterPro" id="IPR036388">
    <property type="entry name" value="WH-like_DNA-bd_sf"/>
</dbReference>
<dbReference type="AlphaFoldDB" id="G7USD1"/>
<evidence type="ECO:0000259" key="10">
    <source>
        <dbReference type="PROSITE" id="PS50110"/>
    </source>
</evidence>
<dbReference type="OrthoDB" id="9802426at2"/>
<evidence type="ECO:0000256" key="1">
    <source>
        <dbReference type="ARBA" id="ARBA00004496"/>
    </source>
</evidence>
<dbReference type="Pfam" id="PF00486">
    <property type="entry name" value="Trans_reg_C"/>
    <property type="match status" value="1"/>
</dbReference>
<dbReference type="RefSeq" id="WP_014160179.1">
    <property type="nucleotide sequence ID" value="NC_016147.2"/>
</dbReference>
<dbReference type="Proteomes" id="UP000005870">
    <property type="component" value="Chromosome"/>
</dbReference>
<evidence type="ECO:0000256" key="4">
    <source>
        <dbReference type="ARBA" id="ARBA00023012"/>
    </source>
</evidence>
<dbReference type="GO" id="GO:0005829">
    <property type="term" value="C:cytosol"/>
    <property type="evidence" value="ECO:0007669"/>
    <property type="project" value="TreeGrafter"/>
</dbReference>
<evidence type="ECO:0000256" key="6">
    <source>
        <dbReference type="ARBA" id="ARBA00023125"/>
    </source>
</evidence>
<evidence type="ECO:0000313" key="12">
    <source>
        <dbReference type="EMBL" id="AER56003.1"/>
    </source>
</evidence>
<dbReference type="Gene3D" id="3.40.50.2300">
    <property type="match status" value="1"/>
</dbReference>
<organism evidence="12 13">
    <name type="scientific">Pseudoxanthomonas spadix (strain BD-a59)</name>
    <dbReference type="NCBI Taxonomy" id="1045855"/>
    <lineage>
        <taxon>Bacteria</taxon>
        <taxon>Pseudomonadati</taxon>
        <taxon>Pseudomonadota</taxon>
        <taxon>Gammaproteobacteria</taxon>
        <taxon>Lysobacterales</taxon>
        <taxon>Lysobacteraceae</taxon>
        <taxon>Pseudoxanthomonas</taxon>
    </lineage>
</organism>
<sequence>MRILLVEDNLLIAKGIVAGLAAAAITVDHVASAAEAEAALASATHEVIVLDLGLPDEDGLLLLRRLRQRGEQAAVLVLSARGETPERIVGLEAGADDYMGKPFDLGELAARLHALQRRKAGRAAQVIEHAGLRLEPASGWASLDGREIALSRRESHLLAALMQANGRCLSAEQLKGELYGFDDDVESNTINVHIHHLRRKLWKDVVVTVRGLGYRLGHRP</sequence>
<dbReference type="STRING" id="1045855.DSC_06760"/>
<dbReference type="PANTHER" id="PTHR48111:SF35">
    <property type="entry name" value="TRANSCRIPTIONAL REGULATORY PROTEIN QSEB"/>
    <property type="match status" value="1"/>
</dbReference>
<dbReference type="KEGG" id="psd:DSC_06760"/>
<evidence type="ECO:0000256" key="2">
    <source>
        <dbReference type="ARBA" id="ARBA00022490"/>
    </source>
</evidence>
<dbReference type="InterPro" id="IPR016032">
    <property type="entry name" value="Sig_transdc_resp-reg_C-effctor"/>
</dbReference>
<dbReference type="Gene3D" id="1.10.10.10">
    <property type="entry name" value="Winged helix-like DNA-binding domain superfamily/Winged helix DNA-binding domain"/>
    <property type="match status" value="1"/>
</dbReference>
<keyword evidence="7" id="KW-0804">Transcription</keyword>